<organism evidence="1 2">
    <name type="scientific">Ambispora gerdemannii</name>
    <dbReference type="NCBI Taxonomy" id="144530"/>
    <lineage>
        <taxon>Eukaryota</taxon>
        <taxon>Fungi</taxon>
        <taxon>Fungi incertae sedis</taxon>
        <taxon>Mucoromycota</taxon>
        <taxon>Glomeromycotina</taxon>
        <taxon>Glomeromycetes</taxon>
        <taxon>Archaeosporales</taxon>
        <taxon>Ambisporaceae</taxon>
        <taxon>Ambispora</taxon>
    </lineage>
</organism>
<keyword evidence="2" id="KW-1185">Reference proteome</keyword>
<comment type="caution">
    <text evidence="1">The sequence shown here is derived from an EMBL/GenBank/DDBJ whole genome shotgun (WGS) entry which is preliminary data.</text>
</comment>
<evidence type="ECO:0000313" key="1">
    <source>
        <dbReference type="EMBL" id="CAG8591417.1"/>
    </source>
</evidence>
<dbReference type="AlphaFoldDB" id="A0A9N9C9S7"/>
<gene>
    <name evidence="1" type="ORF">AGERDE_LOCUS8627</name>
</gene>
<proteinExistence type="predicted"/>
<sequence>MSFQTVVSQQAVSENAIKNHSKRDSGFAEFFESVTDLHANKFCQNETFSNESGIIPYANYLGTATASKRLVHKNQPEDRIISPLEEIFKPIIQSPEITIFKKQHGLLPYWYTWTKRKLYNAYRCATRESNFEDKRINSIDELREETKKNAGQIETLIDRIKSVKEKYQI</sequence>
<dbReference type="OrthoDB" id="10414222at2759"/>
<evidence type="ECO:0000313" key="2">
    <source>
        <dbReference type="Proteomes" id="UP000789831"/>
    </source>
</evidence>
<accession>A0A9N9C9S7</accession>
<dbReference type="EMBL" id="CAJVPL010001885">
    <property type="protein sequence ID" value="CAG8591417.1"/>
    <property type="molecule type" value="Genomic_DNA"/>
</dbReference>
<reference evidence="1" key="1">
    <citation type="submission" date="2021-06" db="EMBL/GenBank/DDBJ databases">
        <authorList>
            <person name="Kallberg Y."/>
            <person name="Tangrot J."/>
            <person name="Rosling A."/>
        </authorList>
    </citation>
    <scope>NUCLEOTIDE SEQUENCE</scope>
    <source>
        <strain evidence="1">MT106</strain>
    </source>
</reference>
<protein>
    <submittedName>
        <fullName evidence="1">12351_t:CDS:1</fullName>
    </submittedName>
</protein>
<dbReference type="Proteomes" id="UP000789831">
    <property type="component" value="Unassembled WGS sequence"/>
</dbReference>
<name>A0A9N9C9S7_9GLOM</name>